<evidence type="ECO:0000313" key="3">
    <source>
        <dbReference type="EMBL" id="VFK12074.1"/>
    </source>
</evidence>
<evidence type="ECO:0000313" key="2">
    <source>
        <dbReference type="EMBL" id="VFJ58880.1"/>
    </source>
</evidence>
<reference evidence="2" key="1">
    <citation type="submission" date="2019-02" db="EMBL/GenBank/DDBJ databases">
        <authorList>
            <person name="Gruber-Vodicka R. H."/>
            <person name="Seah K. B. B."/>
        </authorList>
    </citation>
    <scope>NUCLEOTIDE SEQUENCE</scope>
    <source>
        <strain evidence="2">BECK_BZ163</strain>
        <strain evidence="3">BECK_BZ164</strain>
        <strain evidence="1">BECK_BZ165</strain>
    </source>
</reference>
<dbReference type="EMBL" id="CAADEZ010000227">
    <property type="protein sequence ID" value="VFJ58880.1"/>
    <property type="molecule type" value="Genomic_DNA"/>
</dbReference>
<sequence length="103" mass="11977">MSTGPRRLSDLGDWQKRIYQIARPIYLKPLFGFKARGRRMSHVTAVQRTSWTIKTSKLVYSLIEIALVKHRENLTHFCKAERKINKLYDPGLAIRGNYFLLGA</sequence>
<accession>A0A450SY49</accession>
<dbReference type="EMBL" id="CAADFA010000034">
    <property type="protein sequence ID" value="VFJ46074.1"/>
    <property type="molecule type" value="Genomic_DNA"/>
</dbReference>
<evidence type="ECO:0000313" key="1">
    <source>
        <dbReference type="EMBL" id="VFJ46074.1"/>
    </source>
</evidence>
<dbReference type="EMBL" id="CAADFL010000222">
    <property type="protein sequence ID" value="VFK12074.1"/>
    <property type="molecule type" value="Genomic_DNA"/>
</dbReference>
<protein>
    <submittedName>
        <fullName evidence="2">Uncharacterized protein</fullName>
    </submittedName>
</protein>
<gene>
    <name evidence="2" type="ORF">BECKFM1743A_GA0114220_102274</name>
    <name evidence="3" type="ORF">BECKFM1743B_GA0114221_102224</name>
    <name evidence="1" type="ORF">BECKFM1743C_GA0114222_100348</name>
</gene>
<organism evidence="2">
    <name type="scientific">Candidatus Kentrum sp. FM</name>
    <dbReference type="NCBI Taxonomy" id="2126340"/>
    <lineage>
        <taxon>Bacteria</taxon>
        <taxon>Pseudomonadati</taxon>
        <taxon>Pseudomonadota</taxon>
        <taxon>Gammaproteobacteria</taxon>
        <taxon>Candidatus Kentrum</taxon>
    </lineage>
</organism>
<name>A0A450SY49_9GAMM</name>
<proteinExistence type="predicted"/>
<dbReference type="AlphaFoldDB" id="A0A450SY49"/>